<dbReference type="PANTHER" id="PTHR43229:SF2">
    <property type="entry name" value="NODULATION PROTEIN J"/>
    <property type="match status" value="1"/>
</dbReference>
<dbReference type="PROSITE" id="PS51012">
    <property type="entry name" value="ABC_TM2"/>
    <property type="match status" value="1"/>
</dbReference>
<dbReference type="STRING" id="504798.SAMN05421871_102627"/>
<dbReference type="EMBL" id="FNJB01000003">
    <property type="protein sequence ID" value="SDO53400.1"/>
    <property type="molecule type" value="Genomic_DNA"/>
</dbReference>
<dbReference type="RefSeq" id="WP_091372453.1">
    <property type="nucleotide sequence ID" value="NZ_FNDV01000002.1"/>
</dbReference>
<evidence type="ECO:0000313" key="8">
    <source>
        <dbReference type="EMBL" id="SDO53400.1"/>
    </source>
</evidence>
<sequence>MTQTIMRPEAEPAGLMFRMLPTGMYAGRSSVLVERSYLVNKRAWLIIFSGFFETLFFLFGLGFGFGRMVGEVAGPGGTPISYVAFIAPALLAASAMNGSVYDATFNIFFKFKYSRLYDAMLATPLGPLDIAIGEITWALIRGALYAGGFLAVMLGMGLLTSPWALLALPAAILISFGFAAVGMACTTFMRSWQDFDYVQLALMPMFLFSSTFFPLSVYPEPLQVAIKCFPLYHAIEIMRGLCTGFVDPSMLGHLAYFAAMVAIGITISAKRLGKLLLS</sequence>
<dbReference type="InterPro" id="IPR051784">
    <property type="entry name" value="Nod_factor_ABC_transporter"/>
</dbReference>
<keyword evidence="6" id="KW-0813">Transport</keyword>
<comment type="similarity">
    <text evidence="6">Belongs to the ABC-2 integral membrane protein family.</text>
</comment>
<dbReference type="AlphaFoldDB" id="A0A1H0KC93"/>
<feature type="transmembrane region" description="Helical" evidence="6">
    <location>
        <begin position="163"/>
        <end position="185"/>
    </location>
</feature>
<keyword evidence="5" id="KW-0046">Antibiotic resistance</keyword>
<reference evidence="9" key="1">
    <citation type="submission" date="2016-10" db="EMBL/GenBank/DDBJ databases">
        <authorList>
            <person name="Varghese N."/>
            <person name="Submissions S."/>
        </authorList>
    </citation>
    <scope>NUCLEOTIDE SEQUENCE [LARGE SCALE GENOMIC DNA]</scope>
    <source>
        <strain evidence="9">IBRC-M 10655</strain>
    </source>
</reference>
<dbReference type="PIRSF" id="PIRSF006648">
    <property type="entry name" value="DrrB"/>
    <property type="match status" value="1"/>
</dbReference>
<dbReference type="PRINTS" id="PR00164">
    <property type="entry name" value="ABC2TRNSPORT"/>
</dbReference>
<feature type="transmembrane region" description="Helical" evidence="6">
    <location>
        <begin position="85"/>
        <end position="109"/>
    </location>
</feature>
<feature type="transmembrane region" description="Helical" evidence="6">
    <location>
        <begin position="43"/>
        <end position="65"/>
    </location>
</feature>
<evidence type="ECO:0000256" key="1">
    <source>
        <dbReference type="ARBA" id="ARBA00004141"/>
    </source>
</evidence>
<dbReference type="GO" id="GO:0140359">
    <property type="term" value="F:ABC-type transporter activity"/>
    <property type="evidence" value="ECO:0007669"/>
    <property type="project" value="InterPro"/>
</dbReference>
<dbReference type="InterPro" id="IPR000412">
    <property type="entry name" value="ABC_2_transport"/>
</dbReference>
<evidence type="ECO:0000256" key="5">
    <source>
        <dbReference type="ARBA" id="ARBA00023251"/>
    </source>
</evidence>
<organism evidence="8 9">
    <name type="scientific">Actinokineospora alba</name>
    <dbReference type="NCBI Taxonomy" id="504798"/>
    <lineage>
        <taxon>Bacteria</taxon>
        <taxon>Bacillati</taxon>
        <taxon>Actinomycetota</taxon>
        <taxon>Actinomycetes</taxon>
        <taxon>Pseudonocardiales</taxon>
        <taxon>Pseudonocardiaceae</taxon>
        <taxon>Actinokineospora</taxon>
    </lineage>
</organism>
<accession>A0A1H0KC93</accession>
<gene>
    <name evidence="8" type="ORF">SAMN05192558_103422</name>
</gene>
<dbReference type="InterPro" id="IPR047817">
    <property type="entry name" value="ABC2_TM_bact-type"/>
</dbReference>
<feature type="transmembrane region" description="Helical" evidence="6">
    <location>
        <begin position="130"/>
        <end position="157"/>
    </location>
</feature>
<dbReference type="GO" id="GO:0046677">
    <property type="term" value="P:response to antibiotic"/>
    <property type="evidence" value="ECO:0007669"/>
    <property type="project" value="UniProtKB-KW"/>
</dbReference>
<feature type="transmembrane region" description="Helical" evidence="6">
    <location>
        <begin position="250"/>
        <end position="269"/>
    </location>
</feature>
<protein>
    <recommendedName>
        <fullName evidence="6">Transport permease protein</fullName>
    </recommendedName>
</protein>
<evidence type="ECO:0000313" key="9">
    <source>
        <dbReference type="Proteomes" id="UP000199651"/>
    </source>
</evidence>
<evidence type="ECO:0000259" key="7">
    <source>
        <dbReference type="PROSITE" id="PS51012"/>
    </source>
</evidence>
<evidence type="ECO:0000256" key="6">
    <source>
        <dbReference type="RuleBase" id="RU361157"/>
    </source>
</evidence>
<keyword evidence="9" id="KW-1185">Reference proteome</keyword>
<keyword evidence="6" id="KW-1003">Cell membrane</keyword>
<dbReference type="InterPro" id="IPR013525">
    <property type="entry name" value="ABC2_TM"/>
</dbReference>
<dbReference type="PANTHER" id="PTHR43229">
    <property type="entry name" value="NODULATION PROTEIN J"/>
    <property type="match status" value="1"/>
</dbReference>
<feature type="domain" description="ABC transmembrane type-2" evidence="7">
    <location>
        <begin position="45"/>
        <end position="275"/>
    </location>
</feature>
<keyword evidence="3 6" id="KW-1133">Transmembrane helix</keyword>
<feature type="transmembrane region" description="Helical" evidence="6">
    <location>
        <begin position="197"/>
        <end position="217"/>
    </location>
</feature>
<dbReference type="Pfam" id="PF01061">
    <property type="entry name" value="ABC2_membrane"/>
    <property type="match status" value="1"/>
</dbReference>
<evidence type="ECO:0000256" key="4">
    <source>
        <dbReference type="ARBA" id="ARBA00023136"/>
    </source>
</evidence>
<keyword evidence="2 6" id="KW-0812">Transmembrane</keyword>
<dbReference type="OrthoDB" id="9778589at2"/>
<dbReference type="GO" id="GO:0043190">
    <property type="term" value="C:ATP-binding cassette (ABC) transporter complex"/>
    <property type="evidence" value="ECO:0007669"/>
    <property type="project" value="InterPro"/>
</dbReference>
<dbReference type="Proteomes" id="UP000199651">
    <property type="component" value="Unassembled WGS sequence"/>
</dbReference>
<keyword evidence="4 6" id="KW-0472">Membrane</keyword>
<proteinExistence type="inferred from homology"/>
<evidence type="ECO:0000256" key="2">
    <source>
        <dbReference type="ARBA" id="ARBA00022692"/>
    </source>
</evidence>
<name>A0A1H0KC93_9PSEU</name>
<evidence type="ECO:0000256" key="3">
    <source>
        <dbReference type="ARBA" id="ARBA00022989"/>
    </source>
</evidence>
<comment type="subcellular location">
    <subcellularLocation>
        <location evidence="6">Cell membrane</location>
        <topology evidence="6">Multi-pass membrane protein</topology>
    </subcellularLocation>
    <subcellularLocation>
        <location evidence="1">Membrane</location>
        <topology evidence="1">Multi-pass membrane protein</topology>
    </subcellularLocation>
</comment>